<reference evidence="2 3" key="1">
    <citation type="journal article" date="2008" name="Proc. Natl. Acad. Sci. U.S.A.">
        <title>Niche adaptation and genome expansion in the chlorophyll d-producing cyanobacterium Acaryochloris marina.</title>
        <authorList>
            <person name="Swingley W.D."/>
            <person name="Chen M."/>
            <person name="Cheung P.C."/>
            <person name="Conrad A.L."/>
            <person name="Dejesa L.C."/>
            <person name="Hao J."/>
            <person name="Honchak B.M."/>
            <person name="Karbach L.E."/>
            <person name="Kurdoglu A."/>
            <person name="Lahiri S."/>
            <person name="Mastrian S.D."/>
            <person name="Miyashita H."/>
            <person name="Page L."/>
            <person name="Ramakrishna P."/>
            <person name="Satoh S."/>
            <person name="Sattley W.M."/>
            <person name="Shimada Y."/>
            <person name="Taylor H.L."/>
            <person name="Tomo T."/>
            <person name="Tsuchiya T."/>
            <person name="Wang Z.T."/>
            <person name="Raymond J."/>
            <person name="Mimuro M."/>
            <person name="Blankenship R.E."/>
            <person name="Touchman J.W."/>
        </authorList>
    </citation>
    <scope>NUCLEOTIDE SEQUENCE [LARGE SCALE GENOMIC DNA]</scope>
    <source>
        <strain evidence="3">MBIC 11017</strain>
    </source>
</reference>
<dbReference type="EMBL" id="CP000828">
    <property type="protein sequence ID" value="ABW27365.1"/>
    <property type="molecule type" value="Genomic_DNA"/>
</dbReference>
<proteinExistence type="predicted"/>
<dbReference type="OrthoDB" id="422255at2"/>
<dbReference type="AlphaFoldDB" id="B0C318"/>
<dbReference type="RefSeq" id="WP_012162837.1">
    <property type="nucleotide sequence ID" value="NC_009925.1"/>
</dbReference>
<dbReference type="HOGENOM" id="CLU_1444884_0_0_3"/>
<dbReference type="SUPFAM" id="SSF55961">
    <property type="entry name" value="Bet v1-like"/>
    <property type="match status" value="1"/>
</dbReference>
<dbReference type="InterPro" id="IPR023393">
    <property type="entry name" value="START-like_dom_sf"/>
</dbReference>
<evidence type="ECO:0000259" key="1">
    <source>
        <dbReference type="Pfam" id="PF03364"/>
    </source>
</evidence>
<dbReference type="InterPro" id="IPR005031">
    <property type="entry name" value="COQ10_START"/>
</dbReference>
<evidence type="ECO:0000313" key="3">
    <source>
        <dbReference type="Proteomes" id="UP000000268"/>
    </source>
</evidence>
<dbReference type="eggNOG" id="COG2867">
    <property type="taxonomic scope" value="Bacteria"/>
</dbReference>
<protein>
    <recommendedName>
        <fullName evidence="1">Coenzyme Q-binding protein COQ10 START domain-containing protein</fullName>
    </recommendedName>
</protein>
<keyword evidence="3" id="KW-1185">Reference proteome</keyword>
<dbReference type="Proteomes" id="UP000000268">
    <property type="component" value="Chromosome"/>
</dbReference>
<organism evidence="2 3">
    <name type="scientific">Acaryochloris marina (strain MBIC 11017)</name>
    <dbReference type="NCBI Taxonomy" id="329726"/>
    <lineage>
        <taxon>Bacteria</taxon>
        <taxon>Bacillati</taxon>
        <taxon>Cyanobacteriota</taxon>
        <taxon>Cyanophyceae</taxon>
        <taxon>Acaryochloridales</taxon>
        <taxon>Acaryochloridaceae</taxon>
        <taxon>Acaryochloris</taxon>
    </lineage>
</organism>
<accession>B0C318</accession>
<dbReference type="STRING" id="329726.AM1_2355"/>
<evidence type="ECO:0000313" key="2">
    <source>
        <dbReference type="EMBL" id="ABW27365.1"/>
    </source>
</evidence>
<dbReference type="KEGG" id="amr:AM1_2355"/>
<dbReference type="Gene3D" id="3.30.530.20">
    <property type="match status" value="1"/>
</dbReference>
<dbReference type="PANTHER" id="PTHR34060:SF1">
    <property type="entry name" value="POLYKETIDE CYCLASE _ DEHYDRASE AND LIPID TRANSPORT PROTEIN"/>
    <property type="match status" value="1"/>
</dbReference>
<gene>
    <name evidence="2" type="ordered locus">AM1_2355</name>
</gene>
<feature type="domain" description="Coenzyme Q-binding protein COQ10 START" evidence="1">
    <location>
        <begin position="60"/>
        <end position="183"/>
    </location>
</feature>
<dbReference type="Pfam" id="PF03364">
    <property type="entry name" value="Polyketide_cyc"/>
    <property type="match status" value="1"/>
</dbReference>
<name>B0C318_ACAM1</name>
<sequence length="192" mass="21717">MSHRDPVMSVPATAVDPTHALLPPQQMVDLLQGEILLDVRSHTHWGGAVTATMYLPRVRSHIWSQLTTYSRWVRFFPDIVKSEVLEHASKTADQTHRLYQAARKTFFLLSVDVEIFLRVSERFQESIKFSLERGSFSDFSADLTLQDCGEGTILTYSVAATPLIPMPSIFIQEAIRADLPGNMKHMRQALCS</sequence>
<dbReference type="PANTHER" id="PTHR34060">
    <property type="entry name" value="POLYKETIDE CYCLASE / DEHYDRASE AND LIPID TRANSPORT PROTEIN"/>
    <property type="match status" value="1"/>
</dbReference>